<evidence type="ECO:0008006" key="3">
    <source>
        <dbReference type="Google" id="ProtNLM"/>
    </source>
</evidence>
<dbReference type="EMBL" id="CP095061">
    <property type="protein sequence ID" value="UOQ64881.1"/>
    <property type="molecule type" value="Genomic_DNA"/>
</dbReference>
<evidence type="ECO:0000313" key="1">
    <source>
        <dbReference type="EMBL" id="UOQ64881.1"/>
    </source>
</evidence>
<organism evidence="1 2">
    <name type="scientific">Hymenobacter volaticus</name>
    <dbReference type="NCBI Taxonomy" id="2932254"/>
    <lineage>
        <taxon>Bacteria</taxon>
        <taxon>Pseudomonadati</taxon>
        <taxon>Bacteroidota</taxon>
        <taxon>Cytophagia</taxon>
        <taxon>Cytophagales</taxon>
        <taxon>Hymenobacteraceae</taxon>
        <taxon>Hymenobacter</taxon>
    </lineage>
</organism>
<name>A0ABY4G226_9BACT</name>
<proteinExistence type="predicted"/>
<dbReference type="Proteomes" id="UP000830401">
    <property type="component" value="Chromosome"/>
</dbReference>
<keyword evidence="2" id="KW-1185">Reference proteome</keyword>
<sequence>MLKQQEQNENFTPFWHTLVLLKWALEFADYRYPLKAAQLNDVRKLHNMIEGLELSHDTFNLAKHMEPRKTFAILAFQQFFYQETAHQDSLARQVVLFSLLKNKYSIESSFFKHTGVSILHLLKFFEILRVFVINDVQKLFPYKGYLRKDIIKLTGEIYGEEVSIGILKLLSVSKSTIESAISEDTRQVRNYALQTFDISLFTRKPILIYKDSYIIPNRNILNHTLNYYIYEYMKHRDEPFSTELGARMEKYMALGLVELNAKFKTEGDLRKQLGKGHNVVDFIVDDNILIEAKAIELKPHVSVNPENQLLGRELRQTIVKAYATQMLSVANAINPNIEHYGIIVTYKKMFLGNSTDLWELFLEEETKSLLGENSDKLNALPIENVFLLDLHTWDLLIQVLKDNDLKLINILEEVKKADADPKTKLLYFAMHLEKYQIKSFTHEYLVQARKALKPG</sequence>
<protein>
    <recommendedName>
        <fullName evidence="3">Restriction endonuclease</fullName>
    </recommendedName>
</protein>
<accession>A0ABY4G226</accession>
<evidence type="ECO:0000313" key="2">
    <source>
        <dbReference type="Proteomes" id="UP000830401"/>
    </source>
</evidence>
<gene>
    <name evidence="1" type="ORF">MUN86_15060</name>
</gene>
<dbReference type="RefSeq" id="WP_245118891.1">
    <property type="nucleotide sequence ID" value="NZ_CP095061.1"/>
</dbReference>
<reference evidence="1" key="1">
    <citation type="submission" date="2022-04" db="EMBL/GenBank/DDBJ databases">
        <title>Hymenobacter sp. isolated from the air.</title>
        <authorList>
            <person name="Won M."/>
            <person name="Lee C.-M."/>
            <person name="Woen H.-Y."/>
            <person name="Kwon S.-W."/>
        </authorList>
    </citation>
    <scope>NUCLEOTIDE SEQUENCE</scope>
    <source>
        <strain evidence="1">5420S-77</strain>
    </source>
</reference>